<dbReference type="EMBL" id="NRRY01000026">
    <property type="protein sequence ID" value="MBK1619776.1"/>
    <property type="molecule type" value="Genomic_DNA"/>
</dbReference>
<accession>A0A9X0WA88</accession>
<evidence type="ECO:0008006" key="3">
    <source>
        <dbReference type="Google" id="ProtNLM"/>
    </source>
</evidence>
<evidence type="ECO:0000313" key="1">
    <source>
        <dbReference type="EMBL" id="MBK1619776.1"/>
    </source>
</evidence>
<protein>
    <recommendedName>
        <fullName evidence="3">Tetratricopeptide repeat protein</fullName>
    </recommendedName>
</protein>
<evidence type="ECO:0000313" key="2">
    <source>
        <dbReference type="Proteomes" id="UP001138768"/>
    </source>
</evidence>
<reference evidence="1 2" key="1">
    <citation type="journal article" date="2020" name="Microorganisms">
        <title>Osmotic Adaptation and Compatible Solute Biosynthesis of Phototrophic Bacteria as Revealed from Genome Analyses.</title>
        <authorList>
            <person name="Imhoff J.F."/>
            <person name="Rahn T."/>
            <person name="Kunzel S."/>
            <person name="Keller A."/>
            <person name="Neulinger S.C."/>
        </authorList>
    </citation>
    <scope>NUCLEOTIDE SEQUENCE [LARGE SCALE GENOMIC DNA]</scope>
    <source>
        <strain evidence="1 2">DSM 25653</strain>
    </source>
</reference>
<proteinExistence type="predicted"/>
<dbReference type="Proteomes" id="UP001138768">
    <property type="component" value="Unassembled WGS sequence"/>
</dbReference>
<keyword evidence="2" id="KW-1185">Reference proteome</keyword>
<comment type="caution">
    <text evidence="1">The sequence shown here is derived from an EMBL/GenBank/DDBJ whole genome shotgun (WGS) entry which is preliminary data.</text>
</comment>
<sequence>MDLLDLDNEAMYFETSLPDDVQQLLDESGQQYRSQALDGSSEDDLELTSVDSAEWALLRAYLKAPEHLSVIVALYRFFYYRHRYAEAVMMADRAILLSSRQLGLTEDWRQLRQADLERAAQHSMTSTRFLLLALKGAAWLLLRQHQPQAAIERLAPVRAFDQKDQLGTSELLSWAEKALRREEISNAGGNVHLLGD</sequence>
<dbReference type="AlphaFoldDB" id="A0A9X0WA88"/>
<name>A0A9X0WA88_9GAMM</name>
<gene>
    <name evidence="1" type="ORF">CKO42_15260</name>
</gene>
<dbReference type="RefSeq" id="WP_200245831.1">
    <property type="nucleotide sequence ID" value="NZ_NRRY01000026.1"/>
</dbReference>
<organism evidence="1 2">
    <name type="scientific">Lamprobacter modestohalophilus</name>
    <dbReference type="NCBI Taxonomy" id="1064514"/>
    <lineage>
        <taxon>Bacteria</taxon>
        <taxon>Pseudomonadati</taxon>
        <taxon>Pseudomonadota</taxon>
        <taxon>Gammaproteobacteria</taxon>
        <taxon>Chromatiales</taxon>
        <taxon>Chromatiaceae</taxon>
        <taxon>Lamprobacter</taxon>
    </lineage>
</organism>